<reference evidence="1 2" key="1">
    <citation type="submission" date="2019-01" db="EMBL/GenBank/DDBJ databases">
        <title>Weissella sp. nov., a novel lactic acid bacterium isolated from animal feces.</title>
        <authorList>
            <person name="Wang L.-T."/>
        </authorList>
    </citation>
    <scope>NUCLEOTIDE SEQUENCE [LARGE SCALE GENOMIC DNA]</scope>
    <source>
        <strain evidence="1 2">8H-2</strain>
    </source>
</reference>
<organism evidence="1 2">
    <name type="scientific">Weissella muntiaci</name>
    <dbReference type="NCBI Taxonomy" id="2508881"/>
    <lineage>
        <taxon>Bacteria</taxon>
        <taxon>Bacillati</taxon>
        <taxon>Bacillota</taxon>
        <taxon>Bacilli</taxon>
        <taxon>Lactobacillales</taxon>
        <taxon>Lactobacillaceae</taxon>
        <taxon>Weissella</taxon>
    </lineage>
</organism>
<dbReference type="PROSITE" id="PS51197">
    <property type="entry name" value="HTH_RRF2_2"/>
    <property type="match status" value="1"/>
</dbReference>
<dbReference type="AlphaFoldDB" id="A0A6C2C7X4"/>
<dbReference type="Proteomes" id="UP000371977">
    <property type="component" value="Unassembled WGS sequence"/>
</dbReference>
<name>A0A6C2C7X4_9LACO</name>
<sequence>MKPSNQLSDAIHILAYIKIFENTTELSSERIAQSVETNATNVRKIMSQLRNAQLIVTTTGRPAPKLTRSIDDITLFDVYRAIAGSALILQIDQKTNPNCVVGANIQVALDKAYQQVQTAAMKEMQSITLAMIIHDLSQAEIEQRSENRALVAPYLN</sequence>
<proteinExistence type="predicted"/>
<dbReference type="SUPFAM" id="SSF46785">
    <property type="entry name" value="Winged helix' DNA-binding domain"/>
    <property type="match status" value="1"/>
</dbReference>
<dbReference type="PANTHER" id="PTHR33221:SF15">
    <property type="entry name" value="HTH-TYPE TRANSCRIPTIONAL REGULATOR YWGB-RELATED"/>
    <property type="match status" value="1"/>
</dbReference>
<gene>
    <name evidence="1" type="ORF">ESZ50_03285</name>
</gene>
<dbReference type="InterPro" id="IPR036390">
    <property type="entry name" value="WH_DNA-bd_sf"/>
</dbReference>
<comment type="caution">
    <text evidence="1">The sequence shown here is derived from an EMBL/GenBank/DDBJ whole genome shotgun (WGS) entry which is preliminary data.</text>
</comment>
<dbReference type="GO" id="GO:0005829">
    <property type="term" value="C:cytosol"/>
    <property type="evidence" value="ECO:0007669"/>
    <property type="project" value="TreeGrafter"/>
</dbReference>
<dbReference type="OrthoDB" id="213028at2"/>
<dbReference type="GO" id="GO:0003700">
    <property type="term" value="F:DNA-binding transcription factor activity"/>
    <property type="evidence" value="ECO:0007669"/>
    <property type="project" value="TreeGrafter"/>
</dbReference>
<evidence type="ECO:0000313" key="1">
    <source>
        <dbReference type="EMBL" id="TYC50088.1"/>
    </source>
</evidence>
<dbReference type="InterPro" id="IPR000944">
    <property type="entry name" value="Tscrpt_reg_Rrf2"/>
</dbReference>
<dbReference type="RefSeq" id="WP_148622170.1">
    <property type="nucleotide sequence ID" value="NZ_SDGZ01000010.1"/>
</dbReference>
<dbReference type="EMBL" id="SDGZ01000010">
    <property type="protein sequence ID" value="TYC50088.1"/>
    <property type="molecule type" value="Genomic_DNA"/>
</dbReference>
<dbReference type="Gene3D" id="1.10.10.10">
    <property type="entry name" value="Winged helix-like DNA-binding domain superfamily/Winged helix DNA-binding domain"/>
    <property type="match status" value="1"/>
</dbReference>
<dbReference type="Pfam" id="PF02082">
    <property type="entry name" value="Rrf2"/>
    <property type="match status" value="1"/>
</dbReference>
<evidence type="ECO:0000313" key="2">
    <source>
        <dbReference type="Proteomes" id="UP000371977"/>
    </source>
</evidence>
<keyword evidence="2" id="KW-1185">Reference proteome</keyword>
<dbReference type="PANTHER" id="PTHR33221">
    <property type="entry name" value="WINGED HELIX-TURN-HELIX TRANSCRIPTIONAL REGULATOR, RRF2 FAMILY"/>
    <property type="match status" value="1"/>
</dbReference>
<accession>A0A6C2C7X4</accession>
<dbReference type="InterPro" id="IPR036388">
    <property type="entry name" value="WH-like_DNA-bd_sf"/>
</dbReference>
<protein>
    <submittedName>
        <fullName evidence="1">Rrf2 family transcriptional regulator</fullName>
    </submittedName>
</protein>